<dbReference type="AlphaFoldDB" id="A0A7C4L0U7"/>
<feature type="domain" description="ABC transporter substrate-binding protein PnrA-like" evidence="8">
    <location>
        <begin position="98"/>
        <end position="401"/>
    </location>
</feature>
<dbReference type="PANTHER" id="PTHR34296:SF2">
    <property type="entry name" value="ABC TRANSPORTER GUANOSINE-BINDING PROTEIN NUPN"/>
    <property type="match status" value="1"/>
</dbReference>
<keyword evidence="3" id="KW-1003">Cell membrane</keyword>
<gene>
    <name evidence="9" type="ORF">ENT17_11040</name>
</gene>
<feature type="region of interest" description="Disordered" evidence="7">
    <location>
        <begin position="60"/>
        <end position="90"/>
    </location>
</feature>
<evidence type="ECO:0000256" key="3">
    <source>
        <dbReference type="ARBA" id="ARBA00022475"/>
    </source>
</evidence>
<evidence type="ECO:0000256" key="2">
    <source>
        <dbReference type="ARBA" id="ARBA00008610"/>
    </source>
</evidence>
<evidence type="ECO:0000256" key="6">
    <source>
        <dbReference type="ARBA" id="ARBA00023288"/>
    </source>
</evidence>
<comment type="similarity">
    <text evidence="2">Belongs to the BMP lipoprotein family.</text>
</comment>
<keyword evidence="4" id="KW-0732">Signal</keyword>
<dbReference type="InterPro" id="IPR050957">
    <property type="entry name" value="BMP_lipoprotein"/>
</dbReference>
<evidence type="ECO:0000256" key="4">
    <source>
        <dbReference type="ARBA" id="ARBA00022729"/>
    </source>
</evidence>
<dbReference type="InterPro" id="IPR003760">
    <property type="entry name" value="PnrA-like"/>
</dbReference>
<comment type="caution">
    <text evidence="9">The sequence shown here is derived from an EMBL/GenBank/DDBJ whole genome shotgun (WGS) entry which is preliminary data.</text>
</comment>
<dbReference type="Pfam" id="PF02608">
    <property type="entry name" value="Bmp"/>
    <property type="match status" value="1"/>
</dbReference>
<feature type="compositionally biased region" description="Low complexity" evidence="7">
    <location>
        <begin position="60"/>
        <end position="78"/>
    </location>
</feature>
<dbReference type="EMBL" id="DSXR01000114">
    <property type="protein sequence ID" value="HGS88137.1"/>
    <property type="molecule type" value="Genomic_DNA"/>
</dbReference>
<reference evidence="9" key="1">
    <citation type="journal article" date="2020" name="mSystems">
        <title>Genome- and Community-Level Interaction Insights into Carbon Utilization and Element Cycling Functions of Hydrothermarchaeota in Hydrothermal Sediment.</title>
        <authorList>
            <person name="Zhou Z."/>
            <person name="Liu Y."/>
            <person name="Xu W."/>
            <person name="Pan J."/>
            <person name="Luo Z.H."/>
            <person name="Li M."/>
        </authorList>
    </citation>
    <scope>NUCLEOTIDE SEQUENCE [LARGE SCALE GENOMIC DNA]</scope>
    <source>
        <strain evidence="9">SpSt-556</strain>
    </source>
</reference>
<accession>A0A7C4L0U7</accession>
<evidence type="ECO:0000256" key="5">
    <source>
        <dbReference type="ARBA" id="ARBA00023136"/>
    </source>
</evidence>
<dbReference type="SUPFAM" id="SSF53822">
    <property type="entry name" value="Periplasmic binding protein-like I"/>
    <property type="match status" value="1"/>
</dbReference>
<dbReference type="Gene3D" id="3.40.50.2300">
    <property type="match status" value="2"/>
</dbReference>
<comment type="subcellular location">
    <subcellularLocation>
        <location evidence="1">Cell membrane</location>
        <topology evidence="1">Lipid-anchor</topology>
    </subcellularLocation>
</comment>
<evidence type="ECO:0000256" key="7">
    <source>
        <dbReference type="SAM" id="MobiDB-lite"/>
    </source>
</evidence>
<organism evidence="9">
    <name type="scientific">Bellilinea caldifistulae</name>
    <dbReference type="NCBI Taxonomy" id="360411"/>
    <lineage>
        <taxon>Bacteria</taxon>
        <taxon>Bacillati</taxon>
        <taxon>Chloroflexota</taxon>
        <taxon>Anaerolineae</taxon>
        <taxon>Anaerolineales</taxon>
        <taxon>Anaerolineaceae</taxon>
        <taxon>Bellilinea</taxon>
    </lineage>
</organism>
<sequence>MSKPPTGLICTAMRFTCAADFPNYPSFLTYQEESKTMIKRVALFLLLALSLILASCAPQPTAAPTEPAAPDQPAQPTQVEQAPVQPTQTEAPAKTYKVALITAQGGLGDRSYNDSGYEGLKRAEKELGVEVKVIESADPVGEGEQLLRSAAESGFDLVITLEYSHFDPLARVAPDYPNTTFAILNIAVEGDNVVSVIFKEHEASFLAGALAAMVTTMEGNELVNPEAVIGAIGGTQSPGIDKFIVGYTEGAQYINPDVKVLSAYSNSFGDPAKGRELALAMYDQGADVVFQIAGGTGEGVFQAAEEAKHYAIGVDSDQDYIKPGFILTSMIKRVDNAVYDLCSRLVSGTLKGGSIVEYGLKEEGVGLSPMTYTKDKLPAEFMTKVEELKAKIISGEIKVTDITKQ</sequence>
<dbReference type="InterPro" id="IPR028082">
    <property type="entry name" value="Peripla_BP_I"/>
</dbReference>
<name>A0A7C4L0U7_9CHLR</name>
<keyword evidence="6" id="KW-0449">Lipoprotein</keyword>
<evidence type="ECO:0000259" key="8">
    <source>
        <dbReference type="Pfam" id="PF02608"/>
    </source>
</evidence>
<dbReference type="GO" id="GO:0005886">
    <property type="term" value="C:plasma membrane"/>
    <property type="evidence" value="ECO:0007669"/>
    <property type="project" value="UniProtKB-SubCell"/>
</dbReference>
<dbReference type="PANTHER" id="PTHR34296">
    <property type="entry name" value="TRANSCRIPTIONAL ACTIVATOR PROTEIN MED"/>
    <property type="match status" value="1"/>
</dbReference>
<proteinExistence type="inferred from homology"/>
<evidence type="ECO:0000313" key="9">
    <source>
        <dbReference type="EMBL" id="HGS88137.1"/>
    </source>
</evidence>
<protein>
    <submittedName>
        <fullName evidence="9">BMP family ABC transporter substrate-binding protein</fullName>
    </submittedName>
</protein>
<keyword evidence="5" id="KW-0472">Membrane</keyword>
<dbReference type="CDD" id="cd19964">
    <property type="entry name" value="PBP1_BMP-like"/>
    <property type="match status" value="1"/>
</dbReference>
<evidence type="ECO:0000256" key="1">
    <source>
        <dbReference type="ARBA" id="ARBA00004193"/>
    </source>
</evidence>